<sequence length="261" mass="28942">MGKEQTSPPRATTCTNPNSITTQHTARHDAQTTPGRHQMAPPAGPHARPRPHPGQRHGGAARRRPPAQAGPTPLNTNSTDTAQRLITTGRPFMARRTMGASLRDLIRYHLAGSRQQAWNPRTRNPNCGTQYHRPGTPQRNPNHTVSREGARRRSEGSARQPNPCLVLSLTNHEDLHHTNSSNAPPMPGVGAAITPHPAQKVPSKVDRADIRMRRRRHEGQRSARGYLESPKRPGHPERHPRMGFGSDKCTHPWRSALIGMY</sequence>
<feature type="compositionally biased region" description="Polar residues" evidence="1">
    <location>
        <begin position="1"/>
        <end position="24"/>
    </location>
</feature>
<protein>
    <submittedName>
        <fullName evidence="2">Collagen alpha-1(I) chain-like protein</fullName>
    </submittedName>
</protein>
<evidence type="ECO:0000313" key="2">
    <source>
        <dbReference type="EMBL" id="GLD56621.1"/>
    </source>
</evidence>
<accession>A0AAD3MMQ7</accession>
<comment type="caution">
    <text evidence="2">The sequence shown here is derived from an EMBL/GenBank/DDBJ whole genome shotgun (WGS) entry which is preliminary data.</text>
</comment>
<keyword evidence="3" id="KW-1185">Reference proteome</keyword>
<feature type="compositionally biased region" description="Basic and acidic residues" evidence="1">
    <location>
        <begin position="229"/>
        <end position="240"/>
    </location>
</feature>
<organism evidence="2 3">
    <name type="scientific">Lates japonicus</name>
    <name type="common">Japanese lates</name>
    <dbReference type="NCBI Taxonomy" id="270547"/>
    <lineage>
        <taxon>Eukaryota</taxon>
        <taxon>Metazoa</taxon>
        <taxon>Chordata</taxon>
        <taxon>Craniata</taxon>
        <taxon>Vertebrata</taxon>
        <taxon>Euteleostomi</taxon>
        <taxon>Actinopterygii</taxon>
        <taxon>Neopterygii</taxon>
        <taxon>Teleostei</taxon>
        <taxon>Neoteleostei</taxon>
        <taxon>Acanthomorphata</taxon>
        <taxon>Carangaria</taxon>
        <taxon>Carangaria incertae sedis</taxon>
        <taxon>Centropomidae</taxon>
        <taxon>Lates</taxon>
    </lineage>
</organism>
<reference evidence="2" key="1">
    <citation type="submission" date="2022-08" db="EMBL/GenBank/DDBJ databases">
        <title>Genome sequencing of akame (Lates japonicus).</title>
        <authorList>
            <person name="Hashiguchi Y."/>
            <person name="Takahashi H."/>
        </authorList>
    </citation>
    <scope>NUCLEOTIDE SEQUENCE</scope>
    <source>
        <strain evidence="2">Kochi</strain>
    </source>
</reference>
<evidence type="ECO:0000313" key="3">
    <source>
        <dbReference type="Proteomes" id="UP001279410"/>
    </source>
</evidence>
<name>A0AAD3MMQ7_LATJO</name>
<feature type="compositionally biased region" description="Polar residues" evidence="1">
    <location>
        <begin position="73"/>
        <end position="86"/>
    </location>
</feature>
<feature type="compositionally biased region" description="Polar residues" evidence="1">
    <location>
        <begin position="114"/>
        <end position="129"/>
    </location>
</feature>
<gene>
    <name evidence="2" type="ORF">AKAME5_002985400</name>
</gene>
<feature type="compositionally biased region" description="Basic and acidic residues" evidence="1">
    <location>
        <begin position="145"/>
        <end position="156"/>
    </location>
</feature>
<feature type="region of interest" description="Disordered" evidence="1">
    <location>
        <begin position="214"/>
        <end position="247"/>
    </location>
</feature>
<evidence type="ECO:0000256" key="1">
    <source>
        <dbReference type="SAM" id="MobiDB-lite"/>
    </source>
</evidence>
<proteinExistence type="predicted"/>
<dbReference type="AlphaFoldDB" id="A0AAD3MMQ7"/>
<feature type="compositionally biased region" description="Basic residues" evidence="1">
    <location>
        <begin position="47"/>
        <end position="65"/>
    </location>
</feature>
<dbReference type="EMBL" id="BRZM01007756">
    <property type="protein sequence ID" value="GLD56621.1"/>
    <property type="molecule type" value="Genomic_DNA"/>
</dbReference>
<feature type="region of interest" description="Disordered" evidence="1">
    <location>
        <begin position="1"/>
        <end position="90"/>
    </location>
</feature>
<dbReference type="Proteomes" id="UP001279410">
    <property type="component" value="Unassembled WGS sequence"/>
</dbReference>
<dbReference type="GO" id="GO:0005581">
    <property type="term" value="C:collagen trimer"/>
    <property type="evidence" value="ECO:0007669"/>
    <property type="project" value="UniProtKB-KW"/>
</dbReference>
<keyword evidence="2" id="KW-0176">Collagen</keyword>
<feature type="region of interest" description="Disordered" evidence="1">
    <location>
        <begin position="114"/>
        <end position="163"/>
    </location>
</feature>